<keyword evidence="3" id="KW-0804">Transcription</keyword>
<dbReference type="InterPro" id="IPR023187">
    <property type="entry name" value="Tscrpt_reg_MarR-type_CS"/>
</dbReference>
<dbReference type="InterPro" id="IPR036390">
    <property type="entry name" value="WH_DNA-bd_sf"/>
</dbReference>
<evidence type="ECO:0000259" key="4">
    <source>
        <dbReference type="PROSITE" id="PS50995"/>
    </source>
</evidence>
<name>A0A4D8R8N0_AZOBR</name>
<evidence type="ECO:0000256" key="2">
    <source>
        <dbReference type="ARBA" id="ARBA00023125"/>
    </source>
</evidence>
<protein>
    <submittedName>
        <fullName evidence="5">MarR family transcriptional regulator</fullName>
    </submittedName>
</protein>
<dbReference type="PROSITE" id="PS01117">
    <property type="entry name" value="HTH_MARR_1"/>
    <property type="match status" value="1"/>
</dbReference>
<keyword evidence="1" id="KW-0805">Transcription regulation</keyword>
<dbReference type="PROSITE" id="PS50995">
    <property type="entry name" value="HTH_MARR_2"/>
    <property type="match status" value="1"/>
</dbReference>
<dbReference type="GO" id="GO:0003700">
    <property type="term" value="F:DNA-binding transcription factor activity"/>
    <property type="evidence" value="ECO:0007669"/>
    <property type="project" value="InterPro"/>
</dbReference>
<organism evidence="5 6">
    <name type="scientific">Azospirillum brasilense</name>
    <dbReference type="NCBI Taxonomy" id="192"/>
    <lineage>
        <taxon>Bacteria</taxon>
        <taxon>Pseudomonadati</taxon>
        <taxon>Pseudomonadota</taxon>
        <taxon>Alphaproteobacteria</taxon>
        <taxon>Rhodospirillales</taxon>
        <taxon>Azospirillaceae</taxon>
        <taxon>Azospirillum</taxon>
    </lineage>
</organism>
<evidence type="ECO:0000256" key="1">
    <source>
        <dbReference type="ARBA" id="ARBA00023015"/>
    </source>
</evidence>
<keyword evidence="2" id="KW-0238">DNA-binding</keyword>
<evidence type="ECO:0000256" key="3">
    <source>
        <dbReference type="ARBA" id="ARBA00023163"/>
    </source>
</evidence>
<evidence type="ECO:0000313" key="6">
    <source>
        <dbReference type="Proteomes" id="UP000298693"/>
    </source>
</evidence>
<dbReference type="InterPro" id="IPR000835">
    <property type="entry name" value="HTH_MarR-typ"/>
</dbReference>
<dbReference type="PANTHER" id="PTHR33164">
    <property type="entry name" value="TRANSCRIPTIONAL REGULATOR, MARR FAMILY"/>
    <property type="match status" value="1"/>
</dbReference>
<evidence type="ECO:0000313" key="5">
    <source>
        <dbReference type="EMBL" id="QCO17874.1"/>
    </source>
</evidence>
<dbReference type="PANTHER" id="PTHR33164:SF44">
    <property type="entry name" value="TRANSCRIPTIONAL REGULATORY PROTEIN"/>
    <property type="match status" value="1"/>
</dbReference>
<dbReference type="EMBL" id="CP032346">
    <property type="protein sequence ID" value="QCO17874.1"/>
    <property type="molecule type" value="Genomic_DNA"/>
</dbReference>
<dbReference type="SMART" id="SM00347">
    <property type="entry name" value="HTH_MARR"/>
    <property type="match status" value="1"/>
</dbReference>
<dbReference type="InterPro" id="IPR039422">
    <property type="entry name" value="MarR/SlyA-like"/>
</dbReference>
<keyword evidence="5" id="KW-0614">Plasmid</keyword>
<dbReference type="SUPFAM" id="SSF46785">
    <property type="entry name" value="Winged helix' DNA-binding domain"/>
    <property type="match status" value="1"/>
</dbReference>
<accession>A0A4D8R8N0</accession>
<dbReference type="Gene3D" id="1.10.10.10">
    <property type="entry name" value="Winged helix-like DNA-binding domain superfamily/Winged helix DNA-binding domain"/>
    <property type="match status" value="1"/>
</dbReference>
<gene>
    <name evidence="5" type="ORF">D3869_22115</name>
</gene>
<geneLocation type="plasmid" evidence="5">
    <name>p1</name>
</geneLocation>
<proteinExistence type="predicted"/>
<dbReference type="GO" id="GO:0003677">
    <property type="term" value="F:DNA binding"/>
    <property type="evidence" value="ECO:0007669"/>
    <property type="project" value="UniProtKB-KW"/>
</dbReference>
<reference evidence="5 6" key="1">
    <citation type="submission" date="2018-09" db="EMBL/GenBank/DDBJ databases">
        <title>Whole genome based analysis of evolution and adaptive divergence in Indian and Brazilian strains of Azospirillum brasilense.</title>
        <authorList>
            <person name="Singh C."/>
            <person name="Tripathi A.K."/>
        </authorList>
    </citation>
    <scope>NUCLEOTIDE SEQUENCE [LARGE SCALE GENOMIC DNA]</scope>
    <source>
        <strain evidence="5 6">MTCC4039</strain>
        <plasmid evidence="5 6">p1</plasmid>
    </source>
</reference>
<dbReference type="GO" id="GO:0006950">
    <property type="term" value="P:response to stress"/>
    <property type="evidence" value="ECO:0007669"/>
    <property type="project" value="TreeGrafter"/>
</dbReference>
<dbReference type="PRINTS" id="PR00598">
    <property type="entry name" value="HTHMARR"/>
</dbReference>
<sequence length="170" mass="19709">MADIKAGVNQLFLREEELRTGMELLFYAYREFTAEPDEILAQIGFGRAHHRVIYFVGRYPKITVSELLAILKITKQSLSRVLGELVRQEFILQQTGVRDRRQRLLELTEKGVELERQLSETQRQRIARAYRMAGAEAVEGFRKVMLGMMDEEDRVKFAPPVPTRLAAVKR</sequence>
<dbReference type="Proteomes" id="UP000298693">
    <property type="component" value="Plasmid p1"/>
</dbReference>
<dbReference type="Pfam" id="PF12802">
    <property type="entry name" value="MarR_2"/>
    <property type="match status" value="1"/>
</dbReference>
<dbReference type="InterPro" id="IPR036388">
    <property type="entry name" value="WH-like_DNA-bd_sf"/>
</dbReference>
<dbReference type="RefSeq" id="WP_137141942.1">
    <property type="nucleotide sequence ID" value="NZ_CP032346.1"/>
</dbReference>
<feature type="domain" description="HTH marR-type" evidence="4">
    <location>
        <begin position="15"/>
        <end position="150"/>
    </location>
</feature>
<dbReference type="AlphaFoldDB" id="A0A4D8R8N0"/>